<dbReference type="Gene3D" id="1.10.3210.10">
    <property type="entry name" value="Hypothetical protein af1432"/>
    <property type="match status" value="1"/>
</dbReference>
<dbReference type="SUPFAM" id="SSF109604">
    <property type="entry name" value="HD-domain/PDEase-like"/>
    <property type="match status" value="1"/>
</dbReference>
<dbReference type="InterPro" id="IPR013976">
    <property type="entry name" value="HDOD"/>
</dbReference>
<dbReference type="SUPFAM" id="SSF141868">
    <property type="entry name" value="EAL domain-like"/>
    <property type="match status" value="1"/>
</dbReference>
<sequence>MYGYVARQPIFSADKTVYGYELLFRDGELNSFPNIDADEATSKLLMQHHLLMGVESITDNKPAFINFSADTLLHRFPTSINPASTVIEILETVPATPELLAVCESLHSQGYKLALDDHDFDPKWDQFLPYITYVKIDVLQFNILQISRYLRRIADYPLVLLAEKVETAEQFEKLKMMGFHLFQGYLFARPEMLKQKQLSSSKANLLALITEASKIELDFELLAGICQRDVGLSYKLMRFVNNSQFAARQPISSLKLAMVSMGEPELKKFIALLALANLADGVQDDRLTLALVRARFCDLLAVQKRLSSNPPSAFLTGLFSNVHEIIEQPQQFMLEQLPLQTEIKQALLAQSGLLGKILQLTLAFERGDWERTISLEQQISGIAELADVYQDAVRWADNILTQS</sequence>
<name>A0A1E7Q9H5_9GAMM</name>
<dbReference type="PROSITE" id="PS50883">
    <property type="entry name" value="EAL"/>
    <property type="match status" value="1"/>
</dbReference>
<dbReference type="Pfam" id="PF00563">
    <property type="entry name" value="EAL"/>
    <property type="match status" value="1"/>
</dbReference>
<gene>
    <name evidence="3" type="ORF">BI198_15730</name>
</gene>
<dbReference type="InterPro" id="IPR052340">
    <property type="entry name" value="RNase_Y/CdgJ"/>
</dbReference>
<dbReference type="SMART" id="SM00052">
    <property type="entry name" value="EAL"/>
    <property type="match status" value="1"/>
</dbReference>
<dbReference type="AlphaFoldDB" id="A0A1E7Q9H5"/>
<protein>
    <submittedName>
        <fullName evidence="3">Histidine kinase</fullName>
    </submittedName>
</protein>
<dbReference type="PIRSF" id="PIRSF003180">
    <property type="entry name" value="DiGMPpdiest_YuxH"/>
    <property type="match status" value="1"/>
</dbReference>
<dbReference type="PANTHER" id="PTHR33525">
    <property type="match status" value="1"/>
</dbReference>
<comment type="caution">
    <text evidence="3">The sequence shown here is derived from an EMBL/GenBank/DDBJ whole genome shotgun (WGS) entry which is preliminary data.</text>
</comment>
<feature type="domain" description="EAL" evidence="1">
    <location>
        <begin position="1"/>
        <end position="204"/>
    </location>
</feature>
<proteinExistence type="predicted"/>
<dbReference type="PANTHER" id="PTHR33525:SF4">
    <property type="entry name" value="CYCLIC DI-GMP PHOSPHODIESTERASE CDGJ"/>
    <property type="match status" value="1"/>
</dbReference>
<keyword evidence="3" id="KW-0808">Transferase</keyword>
<evidence type="ECO:0000259" key="2">
    <source>
        <dbReference type="PROSITE" id="PS51833"/>
    </source>
</evidence>
<evidence type="ECO:0000313" key="4">
    <source>
        <dbReference type="Proteomes" id="UP000242258"/>
    </source>
</evidence>
<evidence type="ECO:0000259" key="1">
    <source>
        <dbReference type="PROSITE" id="PS50883"/>
    </source>
</evidence>
<dbReference type="GO" id="GO:0016301">
    <property type="term" value="F:kinase activity"/>
    <property type="evidence" value="ECO:0007669"/>
    <property type="project" value="UniProtKB-KW"/>
</dbReference>
<organism evidence="3 4">
    <name type="scientific">Rheinheimera salexigens</name>
    <dbReference type="NCBI Taxonomy" id="1628148"/>
    <lineage>
        <taxon>Bacteria</taxon>
        <taxon>Pseudomonadati</taxon>
        <taxon>Pseudomonadota</taxon>
        <taxon>Gammaproteobacteria</taxon>
        <taxon>Chromatiales</taxon>
        <taxon>Chromatiaceae</taxon>
        <taxon>Rheinheimera</taxon>
    </lineage>
</organism>
<dbReference type="OrthoDB" id="9804751at2"/>
<evidence type="ECO:0000313" key="3">
    <source>
        <dbReference type="EMBL" id="OEY70844.1"/>
    </source>
</evidence>
<dbReference type="InterPro" id="IPR001633">
    <property type="entry name" value="EAL_dom"/>
</dbReference>
<dbReference type="PROSITE" id="PS51833">
    <property type="entry name" value="HDOD"/>
    <property type="match status" value="1"/>
</dbReference>
<dbReference type="InterPro" id="IPR014408">
    <property type="entry name" value="dGMP_Pdiesterase_EAL/HD-GYP"/>
</dbReference>
<dbReference type="EMBL" id="MKEK01000001">
    <property type="protein sequence ID" value="OEY70844.1"/>
    <property type="molecule type" value="Genomic_DNA"/>
</dbReference>
<dbReference type="InterPro" id="IPR035919">
    <property type="entry name" value="EAL_sf"/>
</dbReference>
<keyword evidence="3" id="KW-0418">Kinase</keyword>
<accession>A0A1E7Q9H5</accession>
<dbReference type="Gene3D" id="3.20.20.450">
    <property type="entry name" value="EAL domain"/>
    <property type="match status" value="1"/>
</dbReference>
<keyword evidence="4" id="KW-1185">Reference proteome</keyword>
<feature type="domain" description="HDOD" evidence="2">
    <location>
        <begin position="198"/>
        <end position="385"/>
    </location>
</feature>
<dbReference type="Proteomes" id="UP000242258">
    <property type="component" value="Unassembled WGS sequence"/>
</dbReference>
<reference evidence="4" key="1">
    <citation type="submission" date="2016-09" db="EMBL/GenBank/DDBJ databases">
        <authorList>
            <person name="Wan X."/>
            <person name="Hou S."/>
        </authorList>
    </citation>
    <scope>NUCLEOTIDE SEQUENCE [LARGE SCALE GENOMIC DNA]</scope>
    <source>
        <strain evidence="4">KH87</strain>
    </source>
</reference>
<dbReference type="STRING" id="1628148.BI198_15730"/>
<dbReference type="Pfam" id="PF08668">
    <property type="entry name" value="HDOD"/>
    <property type="match status" value="1"/>
</dbReference>